<proteinExistence type="predicted"/>
<evidence type="ECO:0000313" key="1">
    <source>
        <dbReference type="EMBL" id="MDJ1480520.1"/>
    </source>
</evidence>
<dbReference type="Proteomes" id="UP001241110">
    <property type="component" value="Unassembled WGS sequence"/>
</dbReference>
<gene>
    <name evidence="1" type="ORF">QNI16_08495</name>
</gene>
<sequence>MRFSTLEKSFMATIAIAVPLFVVASRLQNHQFQKAALMAKKVVVATRVDSSTIVITPKGDYARQKQEVSAAQSRLKRLYLQTNTQVEKKKVLDSAGRYLTNAIVNQLVPHWYGTPWSFEGYTETPRKGEIACGYFVATVLNHAGLKMNRFKMAQQAPDSEIKTLHQQPIGIFFNAESVSAFQDSVRTLLKEGLYIFGLSNHVGFLLHQKGQVYFIHSSGYFPDYKVVIEHASNSPVLYYPQDCRLGEITPNEKLVKQWLLGETVVIQQ</sequence>
<organism evidence="1 2">
    <name type="scientific">Xanthocytophaga flava</name>
    <dbReference type="NCBI Taxonomy" id="3048013"/>
    <lineage>
        <taxon>Bacteria</taxon>
        <taxon>Pseudomonadati</taxon>
        <taxon>Bacteroidota</taxon>
        <taxon>Cytophagia</taxon>
        <taxon>Cytophagales</taxon>
        <taxon>Rhodocytophagaceae</taxon>
        <taxon>Xanthocytophaga</taxon>
    </lineage>
</organism>
<dbReference type="EMBL" id="JASJOS010000003">
    <property type="protein sequence ID" value="MDJ1480520.1"/>
    <property type="molecule type" value="Genomic_DNA"/>
</dbReference>
<protein>
    <submittedName>
        <fullName evidence="1">Uncharacterized protein</fullName>
    </submittedName>
</protein>
<reference evidence="1" key="1">
    <citation type="submission" date="2023-05" db="EMBL/GenBank/DDBJ databases">
        <authorList>
            <person name="Zhang X."/>
        </authorList>
    </citation>
    <scope>NUCLEOTIDE SEQUENCE</scope>
    <source>
        <strain evidence="1">YF14B1</strain>
    </source>
</reference>
<name>A0AAE3QNX0_9BACT</name>
<dbReference type="AlphaFoldDB" id="A0AAE3QNX0"/>
<dbReference type="RefSeq" id="WP_313977258.1">
    <property type="nucleotide sequence ID" value="NZ_JASJOS010000003.1"/>
</dbReference>
<accession>A0AAE3QNX0</accession>
<comment type="caution">
    <text evidence="1">The sequence shown here is derived from an EMBL/GenBank/DDBJ whole genome shotgun (WGS) entry which is preliminary data.</text>
</comment>
<evidence type="ECO:0000313" key="2">
    <source>
        <dbReference type="Proteomes" id="UP001241110"/>
    </source>
</evidence>